<keyword evidence="5" id="KW-0442">Lipid degradation</keyword>
<dbReference type="EC" id="3.1.4.4" evidence="3"/>
<dbReference type="PANTHER" id="PTHR43856:SF1">
    <property type="entry name" value="MITOCHONDRIAL CARDIOLIPIN HYDROLASE"/>
    <property type="match status" value="1"/>
</dbReference>
<evidence type="ECO:0000256" key="1">
    <source>
        <dbReference type="ARBA" id="ARBA00000798"/>
    </source>
</evidence>
<evidence type="ECO:0000256" key="3">
    <source>
        <dbReference type="ARBA" id="ARBA00012027"/>
    </source>
</evidence>
<dbReference type="Gene3D" id="3.30.870.10">
    <property type="entry name" value="Endonuclease Chain A"/>
    <property type="match status" value="1"/>
</dbReference>
<dbReference type="EMBL" id="MHOO01000006">
    <property type="protein sequence ID" value="OGZ64406.1"/>
    <property type="molecule type" value="Genomic_DNA"/>
</dbReference>
<dbReference type="GO" id="GO:0016042">
    <property type="term" value="P:lipid catabolic process"/>
    <property type="evidence" value="ECO:0007669"/>
    <property type="project" value="UniProtKB-KW"/>
</dbReference>
<keyword evidence="6" id="KW-0443">Lipid metabolism</keyword>
<dbReference type="GO" id="GO:0016891">
    <property type="term" value="F:RNA endonuclease activity producing 5'-phosphomonoesters, hydrolytic mechanism"/>
    <property type="evidence" value="ECO:0007669"/>
    <property type="project" value="TreeGrafter"/>
</dbReference>
<keyword evidence="4" id="KW-0378">Hydrolase</keyword>
<dbReference type="STRING" id="1802202.A2730_03980"/>
<dbReference type="Proteomes" id="UP000176855">
    <property type="component" value="Unassembled WGS sequence"/>
</dbReference>
<gene>
    <name evidence="8" type="ORF">A2730_03980</name>
</gene>
<reference evidence="8 9" key="1">
    <citation type="journal article" date="2016" name="Nat. Commun.">
        <title>Thousands of microbial genomes shed light on interconnected biogeochemical processes in an aquifer system.</title>
        <authorList>
            <person name="Anantharaman K."/>
            <person name="Brown C.T."/>
            <person name="Hug L.A."/>
            <person name="Sharon I."/>
            <person name="Castelle C.J."/>
            <person name="Probst A.J."/>
            <person name="Thomas B.C."/>
            <person name="Singh A."/>
            <person name="Wilkins M.J."/>
            <person name="Karaoz U."/>
            <person name="Brodie E.L."/>
            <person name="Williams K.H."/>
            <person name="Hubbard S.S."/>
            <person name="Banfield J.F."/>
        </authorList>
    </citation>
    <scope>NUCLEOTIDE SEQUENCE [LARGE SCALE GENOMIC DNA]</scope>
</reference>
<evidence type="ECO:0000256" key="6">
    <source>
        <dbReference type="ARBA" id="ARBA00023098"/>
    </source>
</evidence>
<evidence type="ECO:0000313" key="8">
    <source>
        <dbReference type="EMBL" id="OGZ64406.1"/>
    </source>
</evidence>
<evidence type="ECO:0000313" key="9">
    <source>
        <dbReference type="Proteomes" id="UP000176855"/>
    </source>
</evidence>
<comment type="caution">
    <text evidence="8">The sequence shown here is derived from an EMBL/GenBank/DDBJ whole genome shotgun (WGS) entry which is preliminary data.</text>
</comment>
<comment type="similarity">
    <text evidence="2">Belongs to the phospholipase D family.</text>
</comment>
<evidence type="ECO:0000256" key="5">
    <source>
        <dbReference type="ARBA" id="ARBA00022963"/>
    </source>
</evidence>
<protein>
    <recommendedName>
        <fullName evidence="3">phospholipase D</fullName>
        <ecNumber evidence="3">3.1.4.4</ecNumber>
    </recommendedName>
</protein>
<name>A0A1G2HPG2_9BACT</name>
<dbReference type="AlphaFoldDB" id="A0A1G2HPG2"/>
<proteinExistence type="inferred from homology"/>
<dbReference type="PANTHER" id="PTHR43856">
    <property type="entry name" value="CARDIOLIPIN HYDROLASE"/>
    <property type="match status" value="1"/>
</dbReference>
<evidence type="ECO:0000256" key="4">
    <source>
        <dbReference type="ARBA" id="ARBA00022801"/>
    </source>
</evidence>
<dbReference type="InterPro" id="IPR051406">
    <property type="entry name" value="PLD_domain"/>
</dbReference>
<dbReference type="GO" id="GO:0004630">
    <property type="term" value="F:phospholipase D activity"/>
    <property type="evidence" value="ECO:0007669"/>
    <property type="project" value="UniProtKB-EC"/>
</dbReference>
<evidence type="ECO:0000259" key="7">
    <source>
        <dbReference type="Pfam" id="PF13091"/>
    </source>
</evidence>
<dbReference type="InterPro" id="IPR025202">
    <property type="entry name" value="PLD-like_dom"/>
</dbReference>
<comment type="catalytic activity">
    <reaction evidence="1">
        <text>a 1,2-diacyl-sn-glycero-3-phosphocholine + H2O = a 1,2-diacyl-sn-glycero-3-phosphate + choline + H(+)</text>
        <dbReference type="Rhea" id="RHEA:14445"/>
        <dbReference type="ChEBI" id="CHEBI:15354"/>
        <dbReference type="ChEBI" id="CHEBI:15377"/>
        <dbReference type="ChEBI" id="CHEBI:15378"/>
        <dbReference type="ChEBI" id="CHEBI:57643"/>
        <dbReference type="ChEBI" id="CHEBI:58608"/>
        <dbReference type="EC" id="3.1.4.4"/>
    </reaction>
</comment>
<organism evidence="8 9">
    <name type="scientific">Candidatus Staskawiczbacteria bacterium RIFCSPHIGHO2_01_FULL_39_25</name>
    <dbReference type="NCBI Taxonomy" id="1802202"/>
    <lineage>
        <taxon>Bacteria</taxon>
        <taxon>Candidatus Staskawicziibacteriota</taxon>
    </lineage>
</organism>
<feature type="domain" description="Phospholipase D-like" evidence="7">
    <location>
        <begin position="1"/>
        <end position="52"/>
    </location>
</feature>
<sequence>MHHKVWVTDALTVITGSMNPTKNGDERNDENLIIIKDETIARLFLEEFGRVWDEGDATH</sequence>
<evidence type="ECO:0000256" key="2">
    <source>
        <dbReference type="ARBA" id="ARBA00008664"/>
    </source>
</evidence>
<dbReference type="SUPFAM" id="SSF56024">
    <property type="entry name" value="Phospholipase D/nuclease"/>
    <property type="match status" value="1"/>
</dbReference>
<dbReference type="Pfam" id="PF13091">
    <property type="entry name" value="PLDc_2"/>
    <property type="match status" value="1"/>
</dbReference>
<accession>A0A1G2HPG2</accession>